<sequence length="131" mass="15487">MLLNRNRINTDTVAQGKYILSIKEFFQLSITFFLTIIAWIFFRATTVTEAIQYIGSMLNASLFQFPNADIKPFLYILILITIEWFQREKQHGLVLDHIKIAPPIRWVIYAFIFCLILFFGAKSESFIYFQF</sequence>
<gene>
    <name evidence="2" type="ORF">JCM19274_5339</name>
</gene>
<dbReference type="AlphaFoldDB" id="A0A090WKV0"/>
<accession>A0A090WKV0</accession>
<protein>
    <submittedName>
        <fullName evidence="2">Probable poly(Beta-D-mannuronate) O-acetylase</fullName>
    </submittedName>
</protein>
<name>A0A090WKV0_9FLAO</name>
<comment type="caution">
    <text evidence="2">The sequence shown here is derived from an EMBL/GenBank/DDBJ whole genome shotgun (WGS) entry which is preliminary data.</text>
</comment>
<evidence type="ECO:0000313" key="3">
    <source>
        <dbReference type="Proteomes" id="UP000029643"/>
    </source>
</evidence>
<dbReference type="EMBL" id="BBNU01000001">
    <property type="protein sequence ID" value="GAL77626.1"/>
    <property type="molecule type" value="Genomic_DNA"/>
</dbReference>
<evidence type="ECO:0000256" key="1">
    <source>
        <dbReference type="SAM" id="Phobius"/>
    </source>
</evidence>
<proteinExistence type="predicted"/>
<feature type="transmembrane region" description="Helical" evidence="1">
    <location>
        <begin position="62"/>
        <end position="85"/>
    </location>
</feature>
<keyword evidence="1" id="KW-1133">Transmembrane helix</keyword>
<keyword evidence="1" id="KW-0472">Membrane</keyword>
<dbReference type="Proteomes" id="UP000029643">
    <property type="component" value="Unassembled WGS sequence"/>
</dbReference>
<organism evidence="2 3">
    <name type="scientific">Algibacter lectus</name>
    <dbReference type="NCBI Taxonomy" id="221126"/>
    <lineage>
        <taxon>Bacteria</taxon>
        <taxon>Pseudomonadati</taxon>
        <taxon>Bacteroidota</taxon>
        <taxon>Flavobacteriia</taxon>
        <taxon>Flavobacteriales</taxon>
        <taxon>Flavobacteriaceae</taxon>
        <taxon>Algibacter</taxon>
    </lineage>
</organism>
<evidence type="ECO:0000313" key="2">
    <source>
        <dbReference type="EMBL" id="GAL77626.1"/>
    </source>
</evidence>
<reference evidence="2 3" key="1">
    <citation type="journal article" date="2014" name="Genome Announc.">
        <title>Draft Genome Sequences of Marine Flavobacterium Algibacter lectus Strains SS8 and NR4.</title>
        <authorList>
            <person name="Takatani N."/>
            <person name="Nakanishi M."/>
            <person name="Meirelles P."/>
            <person name="Mino S."/>
            <person name="Suda W."/>
            <person name="Oshima K."/>
            <person name="Hattori M."/>
            <person name="Ohkuma M."/>
            <person name="Hosokawa M."/>
            <person name="Miyashita K."/>
            <person name="Thompson F.L."/>
            <person name="Niwa A."/>
            <person name="Sawabe T."/>
            <person name="Sawabe T."/>
        </authorList>
    </citation>
    <scope>NUCLEOTIDE SEQUENCE [LARGE SCALE GENOMIC DNA]</scope>
    <source>
        <strain evidence="3">JCM19274</strain>
    </source>
</reference>
<feature type="transmembrane region" description="Helical" evidence="1">
    <location>
        <begin position="25"/>
        <end position="42"/>
    </location>
</feature>
<feature type="transmembrane region" description="Helical" evidence="1">
    <location>
        <begin position="106"/>
        <end position="129"/>
    </location>
</feature>
<keyword evidence="1" id="KW-0812">Transmembrane</keyword>